<dbReference type="GO" id="GO:0007165">
    <property type="term" value="P:signal transduction"/>
    <property type="evidence" value="ECO:0007669"/>
    <property type="project" value="InterPro"/>
</dbReference>
<organism evidence="3">
    <name type="scientific">Magnetococcus massalia (strain MO-1)</name>
    <dbReference type="NCBI Taxonomy" id="451514"/>
    <lineage>
        <taxon>Bacteria</taxon>
        <taxon>Pseudomonadati</taxon>
        <taxon>Pseudomonadota</taxon>
        <taxon>Magnetococcia</taxon>
        <taxon>Magnetococcales</taxon>
        <taxon>Magnetococcaceae</taxon>
        <taxon>Magnetococcus</taxon>
    </lineage>
</organism>
<reference evidence="3" key="1">
    <citation type="submission" date="2015-04" db="EMBL/GenBank/DDBJ databases">
        <authorList>
            <person name="Syromyatnikov M.Y."/>
            <person name="Popov V.N."/>
        </authorList>
    </citation>
    <scope>NUCLEOTIDE SEQUENCE</scope>
    <source>
        <strain evidence="3">MO-1</strain>
    </source>
</reference>
<gene>
    <name evidence="3" type="ORF">MAGMO_0995</name>
</gene>
<feature type="region of interest" description="Disordered" evidence="1">
    <location>
        <begin position="1"/>
        <end position="43"/>
    </location>
</feature>
<dbReference type="Pfam" id="PF01584">
    <property type="entry name" value="CheW"/>
    <property type="match status" value="1"/>
</dbReference>
<dbReference type="SUPFAM" id="SSF50341">
    <property type="entry name" value="CheW-like"/>
    <property type="match status" value="1"/>
</dbReference>
<evidence type="ECO:0000313" key="3">
    <source>
        <dbReference type="EMBL" id="CRH05193.1"/>
    </source>
</evidence>
<evidence type="ECO:0000259" key="2">
    <source>
        <dbReference type="PROSITE" id="PS50851"/>
    </source>
</evidence>
<dbReference type="Gene3D" id="2.40.50.180">
    <property type="entry name" value="CheA-289, Domain 4"/>
    <property type="match status" value="1"/>
</dbReference>
<dbReference type="EMBL" id="LO017727">
    <property type="protein sequence ID" value="CRH05193.1"/>
    <property type="molecule type" value="Genomic_DNA"/>
</dbReference>
<dbReference type="InterPro" id="IPR036061">
    <property type="entry name" value="CheW-like_dom_sf"/>
</dbReference>
<dbReference type="Gene3D" id="2.30.30.40">
    <property type="entry name" value="SH3 Domains"/>
    <property type="match status" value="1"/>
</dbReference>
<proteinExistence type="predicted"/>
<dbReference type="PANTHER" id="PTHR22617:SF23">
    <property type="entry name" value="CHEMOTAXIS PROTEIN CHEW"/>
    <property type="match status" value="1"/>
</dbReference>
<dbReference type="GO" id="GO:0005829">
    <property type="term" value="C:cytosol"/>
    <property type="evidence" value="ECO:0007669"/>
    <property type="project" value="TreeGrafter"/>
</dbReference>
<protein>
    <submittedName>
        <fullName evidence="3">Putative CheW-like protein</fullName>
    </submittedName>
</protein>
<feature type="domain" description="CheW-like" evidence="2">
    <location>
        <begin position="68"/>
        <end position="205"/>
    </location>
</feature>
<dbReference type="InterPro" id="IPR002545">
    <property type="entry name" value="CheW-lke_dom"/>
</dbReference>
<dbReference type="PANTHER" id="PTHR22617">
    <property type="entry name" value="CHEMOTAXIS SENSOR HISTIDINE KINASE-RELATED"/>
    <property type="match status" value="1"/>
</dbReference>
<dbReference type="InterPro" id="IPR039315">
    <property type="entry name" value="CheW"/>
</dbReference>
<dbReference type="GO" id="GO:0006935">
    <property type="term" value="P:chemotaxis"/>
    <property type="evidence" value="ECO:0007669"/>
    <property type="project" value="InterPro"/>
</dbReference>
<name>A0A1S7LFK7_MAGMO</name>
<evidence type="ECO:0000256" key="1">
    <source>
        <dbReference type="SAM" id="MobiDB-lite"/>
    </source>
</evidence>
<accession>A0A1S7LFK7</accession>
<dbReference type="AlphaFoldDB" id="A0A1S7LFK7"/>
<sequence>MDERDQRANQTHEGEHQQARSPSDERHDPSVLGAHCYMPHGDEAQRLLKERADNLSREREVEQESREEERYLRIHLGEGERYGLPFALLEEILHVRGLRAMPGVPSHIAGVLNRRGELLTVVDPAPLFGCETQQLDEGSRIVVVRGEEGMAGLLVSEVEDEVSFYRDELTPAFPTRNVAKRFIRGIHLGCVTLLDPRALLASPEVQVNQTDA</sequence>
<dbReference type="SMART" id="SM00260">
    <property type="entry name" value="CheW"/>
    <property type="match status" value="1"/>
</dbReference>
<dbReference type="PROSITE" id="PS50851">
    <property type="entry name" value="CHEW"/>
    <property type="match status" value="1"/>
</dbReference>
<feature type="compositionally biased region" description="Basic and acidic residues" evidence="1">
    <location>
        <begin position="1"/>
        <end position="29"/>
    </location>
</feature>
<dbReference type="CDD" id="cd00588">
    <property type="entry name" value="CheW_like"/>
    <property type="match status" value="1"/>
</dbReference>